<feature type="domain" description="Outer membrane protein SusF/SusE-like C-terminal" evidence="2">
    <location>
        <begin position="388"/>
        <end position="479"/>
    </location>
</feature>
<dbReference type="InterPro" id="IPR058976">
    <property type="entry name" value="CBM_1st_SusF"/>
</dbReference>
<evidence type="ECO:0000313" key="5">
    <source>
        <dbReference type="EMBL" id="EFZ37664.1"/>
    </source>
</evidence>
<feature type="signal peptide" evidence="1">
    <location>
        <begin position="1"/>
        <end position="18"/>
    </location>
</feature>
<dbReference type="eggNOG" id="ENOG5033Q7G">
    <property type="taxonomic scope" value="Bacteria"/>
</dbReference>
<dbReference type="AlphaFoldDB" id="E7RLN3"/>
<dbReference type="EMBL" id="AEPE02000002">
    <property type="protein sequence ID" value="EFZ37664.1"/>
    <property type="molecule type" value="Genomic_DNA"/>
</dbReference>
<keyword evidence="1" id="KW-0732">Signal</keyword>
<organism evidence="5 6">
    <name type="scientific">Hoylesella oralis ATCC 33269</name>
    <dbReference type="NCBI Taxonomy" id="873533"/>
    <lineage>
        <taxon>Bacteria</taxon>
        <taxon>Pseudomonadati</taxon>
        <taxon>Bacteroidota</taxon>
        <taxon>Bacteroidia</taxon>
        <taxon>Bacteroidales</taxon>
        <taxon>Prevotellaceae</taxon>
        <taxon>Hoylesella</taxon>
    </lineage>
</organism>
<name>E7RLN3_9BACT</name>
<dbReference type="STRING" id="28134.SAMN05444288_0808"/>
<evidence type="ECO:0000259" key="2">
    <source>
        <dbReference type="Pfam" id="PF16411"/>
    </source>
</evidence>
<dbReference type="Pfam" id="PF17142">
    <property type="entry name" value="SusF_N"/>
    <property type="match status" value="1"/>
</dbReference>
<dbReference type="RefSeq" id="WP_004368678.1">
    <property type="nucleotide sequence ID" value="NZ_GL833119.1"/>
</dbReference>
<comment type="caution">
    <text evidence="5">The sequence shown here is derived from an EMBL/GenBank/DDBJ whole genome shotgun (WGS) entry which is preliminary data.</text>
</comment>
<evidence type="ECO:0000259" key="4">
    <source>
        <dbReference type="Pfam" id="PF26120"/>
    </source>
</evidence>
<dbReference type="Gene3D" id="2.60.40.3610">
    <property type="match status" value="1"/>
</dbReference>
<protein>
    <submittedName>
        <fullName evidence="5">Uncharacterized protein</fullName>
    </submittedName>
</protein>
<feature type="domain" description="Outer membrane protein SusF N-terminal" evidence="3">
    <location>
        <begin position="20"/>
        <end position="155"/>
    </location>
</feature>
<keyword evidence="6" id="KW-1185">Reference proteome</keyword>
<sequence>MKKQILYGFAVLAGFILASCNGDYDDWASPQSHQQEKSAAAYGVTVSQGANAVSVMPVDNDSLQLITFSSSDKNITGYTLRKLYIVTGNDTLTIEGSIVGNNIVVSASALDDALWKNAGTRKTTKYDFKVVTEFGANLANGDAVALTGESTGSLTTDPTPAEDANGYFMLGDFVENTVSGETWKLTKPINMNSKGNGIYEAVVETTKEGDNWFKFYGRSHYSATDWDEVNSAQMGCQENGDKTTPNFIIWSGDKYTVQTPVISGKGKWKVTLDAVNMIYKVEKYSTELYLTGSNYNWGAATTDWKKLTIVHSTENVFWTIIYLHANEEIKFAPQAGWGDDFGTEATIVDNAGAGAGGTGNIKIANAGWYLLKVTAGSNKTVEFLKPDVYLMGDAAGEWAIADSHKFSVPTTENGEFVSPQFAQNAEVRMCVSIGYDWWKTEFIVTADGKIDYRGNGDDQARVNVIAGQKAYLNFKTGTGRYQ</sequence>
<dbReference type="GO" id="GO:2001070">
    <property type="term" value="F:starch binding"/>
    <property type="evidence" value="ECO:0007669"/>
    <property type="project" value="InterPro"/>
</dbReference>
<dbReference type="GO" id="GO:0019867">
    <property type="term" value="C:outer membrane"/>
    <property type="evidence" value="ECO:0007669"/>
    <property type="project" value="InterPro"/>
</dbReference>
<proteinExistence type="predicted"/>
<feature type="domain" description="Outer membrane protein SusF/SusE-like C-terminal" evidence="2">
    <location>
        <begin position="287"/>
        <end position="379"/>
    </location>
</feature>
<evidence type="ECO:0000259" key="3">
    <source>
        <dbReference type="Pfam" id="PF17142"/>
    </source>
</evidence>
<evidence type="ECO:0000313" key="6">
    <source>
        <dbReference type="Proteomes" id="UP000005580"/>
    </source>
</evidence>
<dbReference type="CDD" id="cd12966">
    <property type="entry name" value="CBM-Ec_CBM-Fc"/>
    <property type="match status" value="1"/>
</dbReference>
<dbReference type="HOGENOM" id="CLU_042892_1_0_10"/>
<gene>
    <name evidence="5" type="ORF">HMPREF0663_10033</name>
</gene>
<dbReference type="InterPro" id="IPR033408">
    <property type="entry name" value="SusF_N"/>
</dbReference>
<feature type="domain" description="SusF first starch specific CBM" evidence="4">
    <location>
        <begin position="161"/>
        <end position="283"/>
    </location>
</feature>
<evidence type="ECO:0000256" key="1">
    <source>
        <dbReference type="SAM" id="SignalP"/>
    </source>
</evidence>
<dbReference type="InterPro" id="IPR032187">
    <property type="entry name" value="SusF/SusE-like_C"/>
</dbReference>
<dbReference type="CDD" id="cd12964">
    <property type="entry name" value="CBM-Fa"/>
    <property type="match status" value="1"/>
</dbReference>
<feature type="chain" id="PRO_5003223822" evidence="1">
    <location>
        <begin position="19"/>
        <end position="482"/>
    </location>
</feature>
<dbReference type="CDD" id="cd12965">
    <property type="entry name" value="CBM-Eb_CBM-Fb"/>
    <property type="match status" value="1"/>
</dbReference>
<dbReference type="Pfam" id="PF26120">
    <property type="entry name" value="CBM_1st_SusF"/>
    <property type="match status" value="1"/>
</dbReference>
<dbReference type="Gene3D" id="2.60.40.3620">
    <property type="match status" value="2"/>
</dbReference>
<dbReference type="PROSITE" id="PS51257">
    <property type="entry name" value="PROKAR_LIPOPROTEIN"/>
    <property type="match status" value="1"/>
</dbReference>
<dbReference type="Proteomes" id="UP000005580">
    <property type="component" value="Unassembled WGS sequence"/>
</dbReference>
<reference evidence="5" key="1">
    <citation type="submission" date="2011-01" db="EMBL/GenBank/DDBJ databases">
        <authorList>
            <person name="Muzny D."/>
            <person name="Qin X."/>
            <person name="Buhay C."/>
            <person name="Dugan-Rocha S."/>
            <person name="Ding Y."/>
            <person name="Chen G."/>
            <person name="Hawes A."/>
            <person name="Holder M."/>
            <person name="Jhangiani S."/>
            <person name="Johnson A."/>
            <person name="Khan Z."/>
            <person name="Li Z."/>
            <person name="Liu W."/>
            <person name="Liu X."/>
            <person name="Perez L."/>
            <person name="Shen H."/>
            <person name="Wang Q."/>
            <person name="Watt J."/>
            <person name="Xi L."/>
            <person name="Xin Y."/>
            <person name="Zhou J."/>
            <person name="Deng J."/>
            <person name="Jiang H."/>
            <person name="Liu Y."/>
            <person name="Qu J."/>
            <person name="Song X.-Z."/>
            <person name="Zhang L."/>
            <person name="Villasana D."/>
            <person name="Johnson A."/>
            <person name="Liu J."/>
            <person name="Liyanage D."/>
            <person name="Lorensuhewa L."/>
            <person name="Robinson T."/>
            <person name="Song A."/>
            <person name="Song B.-B."/>
            <person name="Dinh H."/>
            <person name="Thornton R."/>
            <person name="Coyle M."/>
            <person name="Francisco L."/>
            <person name="Jackson L."/>
            <person name="Javaid M."/>
            <person name="Korchina V."/>
            <person name="Kovar C."/>
            <person name="Mata R."/>
            <person name="Mathew T."/>
            <person name="Ngo R."/>
            <person name="Nguyen L."/>
            <person name="Nguyen N."/>
            <person name="Okwuonu G."/>
            <person name="Ongeri F."/>
            <person name="Pham C."/>
            <person name="Simmons D."/>
            <person name="Wilczek-Boney K."/>
            <person name="Hale W."/>
            <person name="Jakkamsetti A."/>
            <person name="Pham P."/>
            <person name="Ruth R."/>
            <person name="San Lucas F."/>
            <person name="Warren J."/>
            <person name="Zhang J."/>
            <person name="Zhao Z."/>
            <person name="Zhou C."/>
            <person name="Zhu D."/>
            <person name="Lee S."/>
            <person name="Bess C."/>
            <person name="Blankenburg K."/>
            <person name="Forbes L."/>
            <person name="Fu Q."/>
            <person name="Gubbala S."/>
            <person name="Hirani K."/>
            <person name="Jayaseelan J.C."/>
            <person name="Lara F."/>
            <person name="Munidasa M."/>
            <person name="Palculict T."/>
            <person name="Patil S."/>
            <person name="Pu L.-L."/>
            <person name="Saada N."/>
            <person name="Tang L."/>
            <person name="Weissenberger G."/>
            <person name="Zhu Y."/>
            <person name="Hemphill L."/>
            <person name="Shang Y."/>
            <person name="Youmans B."/>
            <person name="Ayvaz T."/>
            <person name="Ross M."/>
            <person name="Santibanez J."/>
            <person name="Aqrawi P."/>
            <person name="Gross S."/>
            <person name="Joshi V."/>
            <person name="Fowler G."/>
            <person name="Nazareth L."/>
            <person name="Reid J."/>
            <person name="Worley K."/>
            <person name="Petrosino J."/>
            <person name="Highlander S."/>
            <person name="Gibbs R."/>
        </authorList>
    </citation>
    <scope>NUCLEOTIDE SEQUENCE [LARGE SCALE GENOMIC DNA]</scope>
    <source>
        <strain evidence="5">ATCC 33269</strain>
    </source>
</reference>
<accession>E7RLN3</accession>
<dbReference type="Pfam" id="PF16411">
    <property type="entry name" value="SusF_SusE"/>
    <property type="match status" value="2"/>
</dbReference>
<dbReference type="Gene3D" id="2.60.40.3640">
    <property type="match status" value="1"/>
</dbReference>